<feature type="compositionally biased region" description="Low complexity" evidence="2">
    <location>
        <begin position="609"/>
        <end position="618"/>
    </location>
</feature>
<dbReference type="SUPFAM" id="SSF52113">
    <property type="entry name" value="BRCT domain"/>
    <property type="match status" value="2"/>
</dbReference>
<dbReference type="EMBL" id="CP015056">
    <property type="protein sequence ID" value="QGN15177.1"/>
    <property type="molecule type" value="Genomic_DNA"/>
</dbReference>
<name>A0ABX6ETT6_KLUMA</name>
<feature type="domain" description="BRCT" evidence="3">
    <location>
        <begin position="122"/>
        <end position="206"/>
    </location>
</feature>
<evidence type="ECO:0000313" key="4">
    <source>
        <dbReference type="EMBL" id="QGN15177.1"/>
    </source>
</evidence>
<evidence type="ECO:0000256" key="2">
    <source>
        <dbReference type="SAM" id="MobiDB-lite"/>
    </source>
</evidence>
<dbReference type="InterPro" id="IPR036420">
    <property type="entry name" value="BRCT_dom_sf"/>
</dbReference>
<evidence type="ECO:0000256" key="1">
    <source>
        <dbReference type="ARBA" id="ARBA00022737"/>
    </source>
</evidence>
<gene>
    <name evidence="4" type="primary">DPB11</name>
    <name evidence="4" type="ORF">FIM1_1865</name>
</gene>
<feature type="compositionally biased region" description="Polar residues" evidence="2">
    <location>
        <begin position="683"/>
        <end position="694"/>
    </location>
</feature>
<keyword evidence="1" id="KW-0677">Repeat</keyword>
<dbReference type="PANTHER" id="PTHR13561">
    <property type="entry name" value="DNA REPLICATION REGULATOR DPB11-RELATED"/>
    <property type="match status" value="1"/>
</dbReference>
<protein>
    <submittedName>
        <fullName evidence="4">DNA replication regulator DPB11</fullName>
    </submittedName>
</protein>
<dbReference type="Pfam" id="PF12738">
    <property type="entry name" value="PTCB-BRCT"/>
    <property type="match status" value="1"/>
</dbReference>
<dbReference type="InterPro" id="IPR001357">
    <property type="entry name" value="BRCT_dom"/>
</dbReference>
<evidence type="ECO:0000313" key="5">
    <source>
        <dbReference type="Proteomes" id="UP000422736"/>
    </source>
</evidence>
<feature type="region of interest" description="Disordered" evidence="2">
    <location>
        <begin position="640"/>
        <end position="694"/>
    </location>
</feature>
<evidence type="ECO:0000259" key="3">
    <source>
        <dbReference type="PROSITE" id="PS50172"/>
    </source>
</evidence>
<dbReference type="PROSITE" id="PS50172">
    <property type="entry name" value="BRCT"/>
    <property type="match status" value="2"/>
</dbReference>
<dbReference type="SMART" id="SM00292">
    <property type="entry name" value="BRCT"/>
    <property type="match status" value="4"/>
</dbReference>
<feature type="domain" description="BRCT" evidence="3">
    <location>
        <begin position="1"/>
        <end position="82"/>
    </location>
</feature>
<reference evidence="4 5" key="1">
    <citation type="submission" date="2016-03" db="EMBL/GenBank/DDBJ databases">
        <title>How can Kluyveromyces marxianus grow so fast - potential evolutionary course in Saccharomyces Complex revealed by comparative genomics.</title>
        <authorList>
            <person name="Mo W."/>
            <person name="Lu W."/>
            <person name="Yang X."/>
            <person name="Qi J."/>
            <person name="Lv H."/>
        </authorList>
    </citation>
    <scope>NUCLEOTIDE SEQUENCE [LARGE SCALE GENOMIC DNA]</scope>
    <source>
        <strain evidence="4 5">FIM1</strain>
    </source>
</reference>
<accession>A0ABX6ETT6</accession>
<dbReference type="Proteomes" id="UP000422736">
    <property type="component" value="Chromosome 3"/>
</dbReference>
<dbReference type="Gene3D" id="3.40.50.10190">
    <property type="entry name" value="BRCT domain"/>
    <property type="match status" value="4"/>
</dbReference>
<proteinExistence type="predicted"/>
<sequence length="694" mass="78346">MSGKGFRGLVFCPTSVPASVSDSICQKVTKLGGTFTKDLTRLVNVLVVGELFTAKYNFAIKNRTDIVFVRAECIDELYEMWLSGQDLLQLAKFDMLKYMAEQYTVPPFDRFNIFIGRVGTCGGYTLEKLVELCKLGKVKRLDTDHFIRNSSSSKSAAGLMTIFVTDDLSGHRVQAAMEEDVPVVHPKWIVDCMDRMGTLDFNGYYLLKNCQSLDYEEIGAGSYIKVHKKQQKQDLPQQDQQNPLPGDSVAPLKIAIDKFKPQATQIWGKLLAREDRSASRQGSVNPPAAAAAATVAAESVNQDSESIPVREKMLASTPGGSNIFADCHFVLYRFEPRQVTILSSVIHGNKGTCSLFSTDSSPTKPGVFYICSSQYAATLLPDLPPGAQWLTEFFIERCLYYEQLLAPDLWSQPFYNKFEFTPPQSLLHGSNLSFHITGFHGVELLHINKIIEVLKSIGFEHHEKLTKKTDFLLVNISQLTSIPKEHTLRQNKYASMFRTDLDMKISLNQAQMFKNSMKRKFEFVKTRHQIPILTPSFIIEMFHRSMKQNKPSVNIYFNDVNWCISCPKGSKTDFMLQIIPKPVQQQQKQQQEKLESVSEMGTPAITRPSSAASSSAASEHINVPHRESRWGKLLSNTLEKENEEPSFIQEDQESDPNNHDHITHTQITYGTAPKNVKRRKISTRSQVNDVISRV</sequence>
<keyword evidence="5" id="KW-1185">Reference proteome</keyword>
<organism evidence="4 5">
    <name type="scientific">Kluyveromyces marxianus</name>
    <name type="common">Yeast</name>
    <name type="synonym">Candida kefyr</name>
    <dbReference type="NCBI Taxonomy" id="4911"/>
    <lineage>
        <taxon>Eukaryota</taxon>
        <taxon>Fungi</taxon>
        <taxon>Dikarya</taxon>
        <taxon>Ascomycota</taxon>
        <taxon>Saccharomycotina</taxon>
        <taxon>Saccharomycetes</taxon>
        <taxon>Saccharomycetales</taxon>
        <taxon>Saccharomycetaceae</taxon>
        <taxon>Kluyveromyces</taxon>
    </lineage>
</organism>
<dbReference type="PANTHER" id="PTHR13561:SF20">
    <property type="entry name" value="DNA TOPOISOMERASE 2-BINDING PROTEIN 1"/>
    <property type="match status" value="1"/>
</dbReference>
<feature type="region of interest" description="Disordered" evidence="2">
    <location>
        <begin position="586"/>
        <end position="623"/>
    </location>
</feature>